<protein>
    <recommendedName>
        <fullName evidence="1">B30.2/SPRY domain-containing protein</fullName>
    </recommendedName>
</protein>
<evidence type="ECO:0000313" key="3">
    <source>
        <dbReference type="Proteomes" id="UP000018468"/>
    </source>
</evidence>
<dbReference type="PANTHER" id="PTHR24103">
    <property type="entry name" value="E3 UBIQUITIN-PROTEIN LIGASE TRIM"/>
    <property type="match status" value="1"/>
</dbReference>
<dbReference type="SUPFAM" id="SSF49899">
    <property type="entry name" value="Concanavalin A-like lectins/glucanases"/>
    <property type="match status" value="1"/>
</dbReference>
<dbReference type="CDD" id="cd13733">
    <property type="entry name" value="SPRY_PRY_C-I_1"/>
    <property type="match status" value="1"/>
</dbReference>
<organism evidence="2 3">
    <name type="scientific">Lepisosteus oculatus</name>
    <name type="common">Spotted gar</name>
    <dbReference type="NCBI Taxonomy" id="7918"/>
    <lineage>
        <taxon>Eukaryota</taxon>
        <taxon>Metazoa</taxon>
        <taxon>Chordata</taxon>
        <taxon>Craniata</taxon>
        <taxon>Vertebrata</taxon>
        <taxon>Euteleostomi</taxon>
        <taxon>Actinopterygii</taxon>
        <taxon>Neopterygii</taxon>
        <taxon>Holostei</taxon>
        <taxon>Semionotiformes</taxon>
        <taxon>Lepisosteidae</taxon>
        <taxon>Lepisosteus</taxon>
    </lineage>
</organism>
<dbReference type="InterPro" id="IPR050143">
    <property type="entry name" value="TRIM/RBCC"/>
</dbReference>
<evidence type="ECO:0000259" key="1">
    <source>
        <dbReference type="PROSITE" id="PS50188"/>
    </source>
</evidence>
<dbReference type="InterPro" id="IPR003877">
    <property type="entry name" value="SPRY_dom"/>
</dbReference>
<evidence type="ECO:0000313" key="2">
    <source>
        <dbReference type="Ensembl" id="ENSLOCP00000008745.1"/>
    </source>
</evidence>
<dbReference type="Bgee" id="ENSLOCG00000007228">
    <property type="expression patterns" value="Expressed in intestine and 12 other cell types or tissues"/>
</dbReference>
<dbReference type="FunFam" id="2.60.120.920:FF:000004">
    <property type="entry name" value="Butyrophilin subfamily 1 member A1"/>
    <property type="match status" value="1"/>
</dbReference>
<dbReference type="PRINTS" id="PR01407">
    <property type="entry name" value="BUTYPHLNCDUF"/>
</dbReference>
<dbReference type="Proteomes" id="UP000018468">
    <property type="component" value="Unassembled WGS sequence"/>
</dbReference>
<accession>W5MK36</accession>
<reference evidence="3" key="1">
    <citation type="submission" date="2011-12" db="EMBL/GenBank/DDBJ databases">
        <title>The Draft Genome of Lepisosteus oculatus.</title>
        <authorList>
            <consortium name="The Broad Institute Genome Assembly &amp; Analysis Group"/>
            <consortium name="Computational R&amp;D Group"/>
            <consortium name="and Sequencing Platform"/>
            <person name="Di Palma F."/>
            <person name="Alfoldi J."/>
            <person name="Johnson J."/>
            <person name="Berlin A."/>
            <person name="Gnerre S."/>
            <person name="Jaffe D."/>
            <person name="MacCallum I."/>
            <person name="Young S."/>
            <person name="Walker B.J."/>
            <person name="Lander E.S."/>
            <person name="Lindblad-Toh K."/>
        </authorList>
    </citation>
    <scope>NUCLEOTIDE SEQUENCE [LARGE SCALE GENOMIC DNA]</scope>
</reference>
<dbReference type="GeneTree" id="ENSGT01040000240385"/>
<dbReference type="Pfam" id="PF13765">
    <property type="entry name" value="PRY"/>
    <property type="match status" value="1"/>
</dbReference>
<dbReference type="Gene3D" id="2.60.120.920">
    <property type="match status" value="1"/>
</dbReference>
<name>W5MK36_LEPOC</name>
<sequence>STADPNLILSEDGKQVRHRYTLQDLPDNPERFDRCVNVLGKDGITSGRHYWEVEVGEKTDWTLGAARESSNRKGVITLSPQYGYWVVWLSNGNEYWALDDSSVLLPLSQKPQKVGVYVDCEGGQVSFNNVDNRSHIYTFTASFTEKLFPYFSPCTNEGGTNSAPLIICPVSHTG</sequence>
<proteinExistence type="predicted"/>
<dbReference type="HOGENOM" id="CLU_013137_7_4_1"/>
<dbReference type="InterPro" id="IPR043136">
    <property type="entry name" value="B30.2/SPRY_sf"/>
</dbReference>
<dbReference type="STRING" id="7918.ENSLOCP00000008745"/>
<reference evidence="2" key="2">
    <citation type="submission" date="2025-08" db="UniProtKB">
        <authorList>
            <consortium name="Ensembl"/>
        </authorList>
    </citation>
    <scope>IDENTIFICATION</scope>
</reference>
<dbReference type="Pfam" id="PF00622">
    <property type="entry name" value="SPRY"/>
    <property type="match status" value="1"/>
</dbReference>
<dbReference type="InParanoid" id="W5MK36"/>
<feature type="domain" description="B30.2/SPRY" evidence="1">
    <location>
        <begin position="1"/>
        <end position="170"/>
    </location>
</feature>
<dbReference type="Ensembl" id="ENSLOCT00000008755.1">
    <property type="protein sequence ID" value="ENSLOCP00000008745.1"/>
    <property type="gene ID" value="ENSLOCG00000007228.1"/>
</dbReference>
<dbReference type="OMA" id="FRLWPSE"/>
<keyword evidence="3" id="KW-1185">Reference proteome</keyword>
<dbReference type="InterPro" id="IPR013320">
    <property type="entry name" value="ConA-like_dom_sf"/>
</dbReference>
<dbReference type="PROSITE" id="PS50188">
    <property type="entry name" value="B302_SPRY"/>
    <property type="match status" value="1"/>
</dbReference>
<dbReference type="SMART" id="SM00589">
    <property type="entry name" value="PRY"/>
    <property type="match status" value="1"/>
</dbReference>
<dbReference type="eggNOG" id="KOG2177">
    <property type="taxonomic scope" value="Eukaryota"/>
</dbReference>
<reference evidence="2" key="3">
    <citation type="submission" date="2025-09" db="UniProtKB">
        <authorList>
            <consortium name="Ensembl"/>
        </authorList>
    </citation>
    <scope>IDENTIFICATION</scope>
</reference>
<dbReference type="AlphaFoldDB" id="W5MK36"/>
<dbReference type="InterPro" id="IPR006574">
    <property type="entry name" value="PRY"/>
</dbReference>
<dbReference type="InterPro" id="IPR003879">
    <property type="entry name" value="Butyrophylin_SPRY"/>
</dbReference>
<dbReference type="InterPro" id="IPR001870">
    <property type="entry name" value="B30.2/SPRY"/>
</dbReference>
<dbReference type="SMART" id="SM00449">
    <property type="entry name" value="SPRY"/>
    <property type="match status" value="1"/>
</dbReference>